<dbReference type="SUPFAM" id="SSF54160">
    <property type="entry name" value="Chromo domain-like"/>
    <property type="match status" value="1"/>
</dbReference>
<reference evidence="1" key="1">
    <citation type="journal article" date="2013" name="Genetics">
        <title>The draft genome and transcriptome of Panagrellus redivivus are shaped by the harsh demands of a free-living lifestyle.</title>
        <authorList>
            <person name="Srinivasan J."/>
            <person name="Dillman A.R."/>
            <person name="Macchietto M.G."/>
            <person name="Heikkinen L."/>
            <person name="Lakso M."/>
            <person name="Fracchia K.M."/>
            <person name="Antoshechkin I."/>
            <person name="Mortazavi A."/>
            <person name="Wong G."/>
            <person name="Sternberg P.W."/>
        </authorList>
    </citation>
    <scope>NUCLEOTIDE SEQUENCE [LARGE SCALE GENOMIC DNA]</scope>
    <source>
        <strain evidence="1">MT8872</strain>
    </source>
</reference>
<dbReference type="Proteomes" id="UP000492821">
    <property type="component" value="Unassembled WGS sequence"/>
</dbReference>
<proteinExistence type="predicted"/>
<keyword evidence="1" id="KW-1185">Reference proteome</keyword>
<evidence type="ECO:0000313" key="1">
    <source>
        <dbReference type="Proteomes" id="UP000492821"/>
    </source>
</evidence>
<name>A0A7E4UZG2_PANRE</name>
<dbReference type="WBParaSite" id="Pan_g14701.t1">
    <property type="protein sequence ID" value="Pan_g14701.t1"/>
    <property type="gene ID" value="Pan_g14701"/>
</dbReference>
<reference evidence="2" key="2">
    <citation type="submission" date="2020-10" db="UniProtKB">
        <authorList>
            <consortium name="WormBaseParasite"/>
        </authorList>
    </citation>
    <scope>IDENTIFICATION</scope>
</reference>
<dbReference type="Gene3D" id="2.40.50.40">
    <property type="match status" value="1"/>
</dbReference>
<dbReference type="CDD" id="cd00024">
    <property type="entry name" value="CD_CSD"/>
    <property type="match status" value="1"/>
</dbReference>
<accession>A0A7E4UZG2</accession>
<organism evidence="1 2">
    <name type="scientific">Panagrellus redivivus</name>
    <name type="common">Microworm</name>
    <dbReference type="NCBI Taxonomy" id="6233"/>
    <lineage>
        <taxon>Eukaryota</taxon>
        <taxon>Metazoa</taxon>
        <taxon>Ecdysozoa</taxon>
        <taxon>Nematoda</taxon>
        <taxon>Chromadorea</taxon>
        <taxon>Rhabditida</taxon>
        <taxon>Tylenchina</taxon>
        <taxon>Panagrolaimomorpha</taxon>
        <taxon>Panagrolaimoidea</taxon>
        <taxon>Panagrolaimidae</taxon>
        <taxon>Panagrellus</taxon>
    </lineage>
</organism>
<dbReference type="InterPro" id="IPR016197">
    <property type="entry name" value="Chromo-like_dom_sf"/>
</dbReference>
<sequence>MAGDFAIKRIIEKRTSTVKNKKTVQYLVDWEPSWVPESEVTPNAVAEFERAQNKPIVLGPHKASMTGSDKTKWSWVIQYGDEFEIATYEIVTTTYNAEFIKYCLERMDAN</sequence>
<evidence type="ECO:0000313" key="2">
    <source>
        <dbReference type="WBParaSite" id="Pan_g14701.t1"/>
    </source>
</evidence>
<protein>
    <submittedName>
        <fullName evidence="2">Chromo domain-containing protein</fullName>
    </submittedName>
</protein>
<dbReference type="AlphaFoldDB" id="A0A7E4UZG2"/>